<feature type="chain" id="PRO_5016822636" evidence="6">
    <location>
        <begin position="32"/>
        <end position="493"/>
    </location>
</feature>
<dbReference type="PROSITE" id="PS51318">
    <property type="entry name" value="TAT"/>
    <property type="match status" value="1"/>
</dbReference>
<feature type="region of interest" description="Disordered" evidence="5">
    <location>
        <begin position="32"/>
        <end position="52"/>
    </location>
</feature>
<evidence type="ECO:0000256" key="1">
    <source>
        <dbReference type="ARBA" id="ARBA00008779"/>
    </source>
</evidence>
<dbReference type="KEGG" id="sarm:DVA86_00165"/>
<evidence type="ECO:0000256" key="2">
    <source>
        <dbReference type="ARBA" id="ARBA00022723"/>
    </source>
</evidence>
<dbReference type="Gene3D" id="3.30.1120.10">
    <property type="match status" value="1"/>
</dbReference>
<dbReference type="InterPro" id="IPR006311">
    <property type="entry name" value="TAT_signal"/>
</dbReference>
<dbReference type="InterPro" id="IPR050738">
    <property type="entry name" value="Sulfatase"/>
</dbReference>
<keyword evidence="2" id="KW-0479">Metal-binding</keyword>
<dbReference type="Proteomes" id="UP000254425">
    <property type="component" value="Chromosome"/>
</dbReference>
<name>A0A345XI26_9ACTN</name>
<organism evidence="8 9">
    <name type="scientific">Streptomyces armeniacus</name>
    <dbReference type="NCBI Taxonomy" id="83291"/>
    <lineage>
        <taxon>Bacteria</taxon>
        <taxon>Bacillati</taxon>
        <taxon>Actinomycetota</taxon>
        <taxon>Actinomycetes</taxon>
        <taxon>Kitasatosporales</taxon>
        <taxon>Streptomycetaceae</taxon>
        <taxon>Streptomyces</taxon>
    </lineage>
</organism>
<dbReference type="InterPro" id="IPR024607">
    <property type="entry name" value="Sulfatase_CS"/>
</dbReference>
<dbReference type="Pfam" id="PF00884">
    <property type="entry name" value="Sulfatase"/>
    <property type="match status" value="1"/>
</dbReference>
<dbReference type="InterPro" id="IPR000917">
    <property type="entry name" value="Sulfatase_N"/>
</dbReference>
<dbReference type="RefSeq" id="WP_208874679.1">
    <property type="nucleotide sequence ID" value="NZ_CP031320.1"/>
</dbReference>
<evidence type="ECO:0000256" key="3">
    <source>
        <dbReference type="ARBA" id="ARBA00022801"/>
    </source>
</evidence>
<evidence type="ECO:0000256" key="5">
    <source>
        <dbReference type="SAM" id="MobiDB-lite"/>
    </source>
</evidence>
<evidence type="ECO:0000259" key="7">
    <source>
        <dbReference type="Pfam" id="PF00884"/>
    </source>
</evidence>
<sequence>MHATSSRRQILTGSVAALGLAGVTAAVTALADDSDATPSGEPKPQGKPRRHPNLVVIVADDLGSGELGSYGQQLIDTPRMDELAADGLRFTHAYAAAPVCAPSRCSMLTGLHSGHATVRTNPFQGGQASIGDGDTTFAEVLRERGYRTACIGKWGFGPEQANQPSHPNRRGFDEFYGYIGHGRAHDFYPTALWDNGRQTVLRANMHDRRGTYAPELFRKRALEFVSRNAAGDAPFLLYVAPNVPHAPSRRLEPAEYARRLWSKANKGHAVQVSQLDTLVGDIVDRLRAEGLEKDTVVLVTSDNGPHEEGQVDPERFEATGELRGFKRNLYEGGIRVPLVAWAPGRIEPGAVTDRKTPLTDLLPTLAELGGADVPDGIDGLSVAGLMGGGRRPEAHRYLYWFRNDPHTTPRAQAADRGRGLRVCEALRQGEWKIVRFAPGRERTVPDDRWDVELYNLRKDPGERHNVADRHPRIVSGMVALLREAWQDPPPARV</sequence>
<feature type="signal peptide" evidence="6">
    <location>
        <begin position="1"/>
        <end position="31"/>
    </location>
</feature>
<protein>
    <submittedName>
        <fullName evidence="8">Tat pathway signal sequence domain protein</fullName>
    </submittedName>
</protein>
<dbReference type="PANTHER" id="PTHR42693:SF53">
    <property type="entry name" value="ENDO-4-O-SULFATASE"/>
    <property type="match status" value="1"/>
</dbReference>
<keyword evidence="6" id="KW-0732">Signal</keyword>
<keyword evidence="4" id="KW-0106">Calcium</keyword>
<dbReference type="GO" id="GO:0004065">
    <property type="term" value="F:arylsulfatase activity"/>
    <property type="evidence" value="ECO:0007669"/>
    <property type="project" value="TreeGrafter"/>
</dbReference>
<dbReference type="GO" id="GO:0046872">
    <property type="term" value="F:metal ion binding"/>
    <property type="evidence" value="ECO:0007669"/>
    <property type="project" value="UniProtKB-KW"/>
</dbReference>
<accession>A0A345XI26</accession>
<dbReference type="AlphaFoldDB" id="A0A345XI26"/>
<comment type="similarity">
    <text evidence="1">Belongs to the sulfatase family.</text>
</comment>
<gene>
    <name evidence="8" type="ORF">DVA86_00165</name>
</gene>
<evidence type="ECO:0000256" key="6">
    <source>
        <dbReference type="SAM" id="SignalP"/>
    </source>
</evidence>
<feature type="domain" description="Sulfatase N-terminal" evidence="7">
    <location>
        <begin position="52"/>
        <end position="370"/>
    </location>
</feature>
<reference evidence="8 9" key="1">
    <citation type="submission" date="2018-07" db="EMBL/GenBank/DDBJ databases">
        <title>Draft genome of the type strain Streptomyces armeniacus ATCC 15676.</title>
        <authorList>
            <person name="Labana P."/>
            <person name="Gosse J.T."/>
            <person name="Boddy C.N."/>
        </authorList>
    </citation>
    <scope>NUCLEOTIDE SEQUENCE [LARGE SCALE GENOMIC DNA]</scope>
    <source>
        <strain evidence="8 9">ATCC 15676</strain>
    </source>
</reference>
<dbReference type="EMBL" id="CP031320">
    <property type="protein sequence ID" value="AXK31292.1"/>
    <property type="molecule type" value="Genomic_DNA"/>
</dbReference>
<dbReference type="SUPFAM" id="SSF53649">
    <property type="entry name" value="Alkaline phosphatase-like"/>
    <property type="match status" value="1"/>
</dbReference>
<dbReference type="CDD" id="cd16145">
    <property type="entry name" value="ARS_like"/>
    <property type="match status" value="1"/>
</dbReference>
<dbReference type="PANTHER" id="PTHR42693">
    <property type="entry name" value="ARYLSULFATASE FAMILY MEMBER"/>
    <property type="match status" value="1"/>
</dbReference>
<evidence type="ECO:0000256" key="4">
    <source>
        <dbReference type="ARBA" id="ARBA00022837"/>
    </source>
</evidence>
<proteinExistence type="inferred from homology"/>
<dbReference type="Gene3D" id="3.40.720.10">
    <property type="entry name" value="Alkaline Phosphatase, subunit A"/>
    <property type="match status" value="1"/>
</dbReference>
<evidence type="ECO:0000313" key="8">
    <source>
        <dbReference type="EMBL" id="AXK31292.1"/>
    </source>
</evidence>
<dbReference type="PROSITE" id="PS00523">
    <property type="entry name" value="SULFATASE_1"/>
    <property type="match status" value="1"/>
</dbReference>
<dbReference type="InterPro" id="IPR017850">
    <property type="entry name" value="Alkaline_phosphatase_core_sf"/>
</dbReference>
<keyword evidence="9" id="KW-1185">Reference proteome</keyword>
<evidence type="ECO:0000313" key="9">
    <source>
        <dbReference type="Proteomes" id="UP000254425"/>
    </source>
</evidence>
<keyword evidence="3" id="KW-0378">Hydrolase</keyword>